<dbReference type="Proteomes" id="UP001337305">
    <property type="component" value="Unassembled WGS sequence"/>
</dbReference>
<reference evidence="9 10" key="1">
    <citation type="submission" date="2022-09" db="EMBL/GenBank/DDBJ databases">
        <title>Genome sequencing of Flavivirga sp. MEBiC05379.</title>
        <authorList>
            <person name="Oh H.-M."/>
            <person name="Kwon K.K."/>
            <person name="Park M.J."/>
            <person name="Yang S.-H."/>
        </authorList>
    </citation>
    <scope>NUCLEOTIDE SEQUENCE [LARGE SCALE GENOMIC DNA]</scope>
    <source>
        <strain evidence="9 10">MEBiC05379</strain>
    </source>
</reference>
<dbReference type="PROSITE" id="PS01063">
    <property type="entry name" value="SIGMA70_ECF"/>
    <property type="match status" value="1"/>
</dbReference>
<dbReference type="Pfam" id="PF08281">
    <property type="entry name" value="Sigma70_r4_2"/>
    <property type="match status" value="1"/>
</dbReference>
<feature type="domain" description="RNA polymerase sigma factor 70 region 4 type 2" evidence="8">
    <location>
        <begin position="124"/>
        <end position="168"/>
    </location>
</feature>
<dbReference type="CDD" id="cd06171">
    <property type="entry name" value="Sigma70_r4"/>
    <property type="match status" value="1"/>
</dbReference>
<dbReference type="InterPro" id="IPR000792">
    <property type="entry name" value="Tscrpt_reg_LuxR_C"/>
</dbReference>
<keyword evidence="2 6" id="KW-0805">Transcription regulation</keyword>
<evidence type="ECO:0000256" key="5">
    <source>
        <dbReference type="ARBA" id="ARBA00023163"/>
    </source>
</evidence>
<gene>
    <name evidence="9" type="ORF">N1F79_18720</name>
</gene>
<organism evidence="9 10">
    <name type="scientific">Flavivirga spongiicola</name>
    <dbReference type="NCBI Taxonomy" id="421621"/>
    <lineage>
        <taxon>Bacteria</taxon>
        <taxon>Pseudomonadati</taxon>
        <taxon>Bacteroidota</taxon>
        <taxon>Flavobacteriia</taxon>
        <taxon>Flavobacteriales</taxon>
        <taxon>Flavobacteriaceae</taxon>
        <taxon>Flavivirga</taxon>
    </lineage>
</organism>
<dbReference type="NCBIfam" id="TIGR02985">
    <property type="entry name" value="Sig70_bacteroi1"/>
    <property type="match status" value="1"/>
</dbReference>
<dbReference type="PRINTS" id="PR00038">
    <property type="entry name" value="HTHLUXR"/>
</dbReference>
<dbReference type="InterPro" id="IPR013249">
    <property type="entry name" value="RNA_pol_sigma70_r4_t2"/>
</dbReference>
<dbReference type="InterPro" id="IPR036388">
    <property type="entry name" value="WH-like_DNA-bd_sf"/>
</dbReference>
<name>A0ABU7XXF6_9FLAO</name>
<dbReference type="InterPro" id="IPR014284">
    <property type="entry name" value="RNA_pol_sigma-70_dom"/>
</dbReference>
<dbReference type="Gene3D" id="1.10.10.10">
    <property type="entry name" value="Winged helix-like DNA-binding domain superfamily/Winged helix DNA-binding domain"/>
    <property type="match status" value="1"/>
</dbReference>
<dbReference type="SUPFAM" id="SSF88946">
    <property type="entry name" value="Sigma2 domain of RNA polymerase sigma factors"/>
    <property type="match status" value="1"/>
</dbReference>
<evidence type="ECO:0000313" key="10">
    <source>
        <dbReference type="Proteomes" id="UP001337305"/>
    </source>
</evidence>
<keyword evidence="3 6" id="KW-0731">Sigma factor</keyword>
<dbReference type="Gene3D" id="1.10.1740.10">
    <property type="match status" value="1"/>
</dbReference>
<dbReference type="NCBIfam" id="TIGR02937">
    <property type="entry name" value="sigma70-ECF"/>
    <property type="match status" value="1"/>
</dbReference>
<dbReference type="Pfam" id="PF04542">
    <property type="entry name" value="Sigma70_r2"/>
    <property type="match status" value="1"/>
</dbReference>
<comment type="similarity">
    <text evidence="1 6">Belongs to the sigma-70 factor family. ECF subfamily.</text>
</comment>
<dbReference type="InterPro" id="IPR007627">
    <property type="entry name" value="RNA_pol_sigma70_r2"/>
</dbReference>
<dbReference type="InterPro" id="IPR039425">
    <property type="entry name" value="RNA_pol_sigma-70-like"/>
</dbReference>
<sequence length="186" mass="21641">MSILKSYDESTLLSLKNGEISAFEIIFNIYKKKLNVFIFSITKSKYSTDEILQNVFIIVWNTKSNINVSKSFDSFIYTIARNLAYSHIRAIATKDSLKQELWKHMSHPTCSIEDEIIYEEYRDVLDDILAGLPKQKRAIFILSREEGKSNQEIADLLGISNKTVKNHLWKTLQLIREQLEPHIKNL</sequence>
<evidence type="ECO:0000259" key="7">
    <source>
        <dbReference type="Pfam" id="PF04542"/>
    </source>
</evidence>
<proteinExistence type="inferred from homology"/>
<comment type="caution">
    <text evidence="9">The sequence shown here is derived from an EMBL/GenBank/DDBJ whole genome shotgun (WGS) entry which is preliminary data.</text>
</comment>
<keyword evidence="10" id="KW-1185">Reference proteome</keyword>
<dbReference type="InterPro" id="IPR014327">
    <property type="entry name" value="RNA_pol_sigma70_bacteroid"/>
</dbReference>
<evidence type="ECO:0000256" key="3">
    <source>
        <dbReference type="ARBA" id="ARBA00023082"/>
    </source>
</evidence>
<dbReference type="PANTHER" id="PTHR43133">
    <property type="entry name" value="RNA POLYMERASE ECF-TYPE SIGMA FACTO"/>
    <property type="match status" value="1"/>
</dbReference>
<evidence type="ECO:0000259" key="8">
    <source>
        <dbReference type="Pfam" id="PF08281"/>
    </source>
</evidence>
<dbReference type="InterPro" id="IPR013325">
    <property type="entry name" value="RNA_pol_sigma_r2"/>
</dbReference>
<keyword evidence="5 6" id="KW-0804">Transcription</keyword>
<dbReference type="PANTHER" id="PTHR43133:SF46">
    <property type="entry name" value="RNA POLYMERASE SIGMA-70 FACTOR ECF SUBFAMILY"/>
    <property type="match status" value="1"/>
</dbReference>
<dbReference type="InterPro" id="IPR000838">
    <property type="entry name" value="RNA_pol_sigma70_ECF_CS"/>
</dbReference>
<protein>
    <recommendedName>
        <fullName evidence="6">RNA polymerase sigma factor</fullName>
    </recommendedName>
</protein>
<evidence type="ECO:0000256" key="1">
    <source>
        <dbReference type="ARBA" id="ARBA00010641"/>
    </source>
</evidence>
<keyword evidence="4 6" id="KW-0238">DNA-binding</keyword>
<evidence type="ECO:0000256" key="2">
    <source>
        <dbReference type="ARBA" id="ARBA00023015"/>
    </source>
</evidence>
<accession>A0ABU7XXF6</accession>
<dbReference type="InterPro" id="IPR013324">
    <property type="entry name" value="RNA_pol_sigma_r3/r4-like"/>
</dbReference>
<feature type="domain" description="RNA polymerase sigma-70 region 2" evidence="7">
    <location>
        <begin position="31"/>
        <end position="90"/>
    </location>
</feature>
<dbReference type="EMBL" id="JAODOP010000004">
    <property type="protein sequence ID" value="MEF3835164.1"/>
    <property type="molecule type" value="Genomic_DNA"/>
</dbReference>
<evidence type="ECO:0000256" key="4">
    <source>
        <dbReference type="ARBA" id="ARBA00023125"/>
    </source>
</evidence>
<evidence type="ECO:0000256" key="6">
    <source>
        <dbReference type="RuleBase" id="RU000716"/>
    </source>
</evidence>
<dbReference type="RefSeq" id="WP_303307457.1">
    <property type="nucleotide sequence ID" value="NZ_JAODOP010000004.1"/>
</dbReference>
<dbReference type="SUPFAM" id="SSF88659">
    <property type="entry name" value="Sigma3 and sigma4 domains of RNA polymerase sigma factors"/>
    <property type="match status" value="1"/>
</dbReference>
<evidence type="ECO:0000313" key="9">
    <source>
        <dbReference type="EMBL" id="MEF3835164.1"/>
    </source>
</evidence>